<name>A0A2T0MWN6_9ACTN</name>
<evidence type="ECO:0000256" key="5">
    <source>
        <dbReference type="SAM" id="MobiDB-lite"/>
    </source>
</evidence>
<evidence type="ECO:0000256" key="3">
    <source>
        <dbReference type="ARBA" id="ARBA00023163"/>
    </source>
</evidence>
<dbReference type="SUPFAM" id="SSF48498">
    <property type="entry name" value="Tetracyclin repressor-like, C-terminal domain"/>
    <property type="match status" value="1"/>
</dbReference>
<feature type="DNA-binding region" description="H-T-H motif" evidence="4">
    <location>
        <begin position="36"/>
        <end position="55"/>
    </location>
</feature>
<dbReference type="PANTHER" id="PTHR30055">
    <property type="entry name" value="HTH-TYPE TRANSCRIPTIONAL REGULATOR RUTR"/>
    <property type="match status" value="1"/>
</dbReference>
<evidence type="ECO:0000259" key="6">
    <source>
        <dbReference type="PROSITE" id="PS50977"/>
    </source>
</evidence>
<organism evidence="7 8">
    <name type="scientific">Nonomuraea fuscirosea</name>
    <dbReference type="NCBI Taxonomy" id="1291556"/>
    <lineage>
        <taxon>Bacteria</taxon>
        <taxon>Bacillati</taxon>
        <taxon>Actinomycetota</taxon>
        <taxon>Actinomycetes</taxon>
        <taxon>Streptosporangiales</taxon>
        <taxon>Streptosporangiaceae</taxon>
        <taxon>Nonomuraea</taxon>
    </lineage>
</organism>
<evidence type="ECO:0000256" key="1">
    <source>
        <dbReference type="ARBA" id="ARBA00023015"/>
    </source>
</evidence>
<dbReference type="InterPro" id="IPR036271">
    <property type="entry name" value="Tet_transcr_reg_TetR-rel_C_sf"/>
</dbReference>
<gene>
    <name evidence="7" type="ORF">B0I32_111369</name>
</gene>
<dbReference type="PROSITE" id="PS50977">
    <property type="entry name" value="HTH_TETR_2"/>
    <property type="match status" value="1"/>
</dbReference>
<feature type="region of interest" description="Disordered" evidence="5">
    <location>
        <begin position="182"/>
        <end position="207"/>
    </location>
</feature>
<feature type="compositionally biased region" description="Gly residues" evidence="5">
    <location>
        <begin position="195"/>
        <end position="207"/>
    </location>
</feature>
<feature type="domain" description="HTH tetR-type" evidence="6">
    <location>
        <begin position="13"/>
        <end position="73"/>
    </location>
</feature>
<dbReference type="Pfam" id="PF00440">
    <property type="entry name" value="TetR_N"/>
    <property type="match status" value="1"/>
</dbReference>
<dbReference type="AlphaFoldDB" id="A0A2T0MWN6"/>
<accession>A0A2T0MWN6</accession>
<protein>
    <submittedName>
        <fullName evidence="7">TetR family transcriptional regulator</fullName>
    </submittedName>
</protein>
<keyword evidence="3" id="KW-0804">Transcription</keyword>
<evidence type="ECO:0000313" key="7">
    <source>
        <dbReference type="EMBL" id="PRX63372.1"/>
    </source>
</evidence>
<dbReference type="InterPro" id="IPR009057">
    <property type="entry name" value="Homeodomain-like_sf"/>
</dbReference>
<dbReference type="InterPro" id="IPR041678">
    <property type="entry name" value="TetR_C_16"/>
</dbReference>
<keyword evidence="8" id="KW-1185">Reference proteome</keyword>
<dbReference type="SUPFAM" id="SSF46689">
    <property type="entry name" value="Homeodomain-like"/>
    <property type="match status" value="1"/>
</dbReference>
<proteinExistence type="predicted"/>
<feature type="compositionally biased region" description="Low complexity" evidence="5">
    <location>
        <begin position="182"/>
        <end position="194"/>
    </location>
</feature>
<dbReference type="InterPro" id="IPR001647">
    <property type="entry name" value="HTH_TetR"/>
</dbReference>
<dbReference type="EMBL" id="PVNG01000011">
    <property type="protein sequence ID" value="PRX63372.1"/>
    <property type="molecule type" value="Genomic_DNA"/>
</dbReference>
<comment type="caution">
    <text evidence="7">The sequence shown here is derived from an EMBL/GenBank/DDBJ whole genome shotgun (WGS) entry which is preliminary data.</text>
</comment>
<dbReference type="InterPro" id="IPR050109">
    <property type="entry name" value="HTH-type_TetR-like_transc_reg"/>
</dbReference>
<dbReference type="PANTHER" id="PTHR30055:SF234">
    <property type="entry name" value="HTH-TYPE TRANSCRIPTIONAL REGULATOR BETI"/>
    <property type="match status" value="1"/>
</dbReference>
<sequence>MSERPLPRAERRRRTEGRILDAARSLFAEVGYERATIRGVARAAEVDPALVMQYFGSKQELFQRAVRVTPVAAGERDAEGVVEELLGTLSVKMGELPQSSLAMMRSMLTHPEAAVSAREVLGGQIDRLAAATPGADARLRAALMTLVMLGVTVGHQLLELDELRDVPREEIARLLRPALRALAGQDAGQDPGQDPGQGSGQDAGQDG</sequence>
<evidence type="ECO:0000256" key="2">
    <source>
        <dbReference type="ARBA" id="ARBA00023125"/>
    </source>
</evidence>
<dbReference type="Proteomes" id="UP000238312">
    <property type="component" value="Unassembled WGS sequence"/>
</dbReference>
<reference evidence="7 8" key="1">
    <citation type="submission" date="2018-03" db="EMBL/GenBank/DDBJ databases">
        <title>Genomic Encyclopedia of Type Strains, Phase III (KMG-III): the genomes of soil and plant-associated and newly described type strains.</title>
        <authorList>
            <person name="Whitman W."/>
        </authorList>
    </citation>
    <scope>NUCLEOTIDE SEQUENCE [LARGE SCALE GENOMIC DNA]</scope>
    <source>
        <strain evidence="7 8">CGMCC 4.7104</strain>
    </source>
</reference>
<keyword evidence="2 4" id="KW-0238">DNA-binding</keyword>
<dbReference type="GO" id="GO:0000976">
    <property type="term" value="F:transcription cis-regulatory region binding"/>
    <property type="evidence" value="ECO:0007669"/>
    <property type="project" value="TreeGrafter"/>
</dbReference>
<dbReference type="Pfam" id="PF17920">
    <property type="entry name" value="TetR_C_16"/>
    <property type="match status" value="1"/>
</dbReference>
<evidence type="ECO:0000313" key="8">
    <source>
        <dbReference type="Proteomes" id="UP000238312"/>
    </source>
</evidence>
<dbReference type="GO" id="GO:0003700">
    <property type="term" value="F:DNA-binding transcription factor activity"/>
    <property type="evidence" value="ECO:0007669"/>
    <property type="project" value="TreeGrafter"/>
</dbReference>
<dbReference type="PRINTS" id="PR00455">
    <property type="entry name" value="HTHTETR"/>
</dbReference>
<evidence type="ECO:0000256" key="4">
    <source>
        <dbReference type="PROSITE-ProRule" id="PRU00335"/>
    </source>
</evidence>
<dbReference type="RefSeq" id="WP_106244335.1">
    <property type="nucleotide sequence ID" value="NZ_JBFAIL010000022.1"/>
</dbReference>
<dbReference type="OrthoDB" id="3210235at2"/>
<keyword evidence="1" id="KW-0805">Transcription regulation</keyword>
<dbReference type="Gene3D" id="1.10.357.10">
    <property type="entry name" value="Tetracycline Repressor, domain 2"/>
    <property type="match status" value="1"/>
</dbReference>